<dbReference type="RefSeq" id="WP_189167963.1">
    <property type="nucleotide sequence ID" value="NZ_BMQB01000001.1"/>
</dbReference>
<feature type="transmembrane region" description="Helical" evidence="2">
    <location>
        <begin position="35"/>
        <end position="63"/>
    </location>
</feature>
<accession>A0A8J3F5Q6</accession>
<keyword evidence="4" id="KW-1185">Reference proteome</keyword>
<evidence type="ECO:0000256" key="1">
    <source>
        <dbReference type="SAM" id="MobiDB-lite"/>
    </source>
</evidence>
<dbReference type="AlphaFoldDB" id="A0A8J3F5Q6"/>
<dbReference type="EMBL" id="BMQB01000001">
    <property type="protein sequence ID" value="GGJ74524.1"/>
    <property type="molecule type" value="Genomic_DNA"/>
</dbReference>
<protein>
    <submittedName>
        <fullName evidence="3">Uncharacterized protein</fullName>
    </submittedName>
</protein>
<name>A0A8J3F5Q6_9ACTN</name>
<comment type="caution">
    <text evidence="3">The sequence shown here is derived from an EMBL/GenBank/DDBJ whole genome shotgun (WGS) entry which is preliminary data.</text>
</comment>
<evidence type="ECO:0000313" key="4">
    <source>
        <dbReference type="Proteomes" id="UP000649739"/>
    </source>
</evidence>
<reference evidence="3" key="2">
    <citation type="submission" date="2020-09" db="EMBL/GenBank/DDBJ databases">
        <authorList>
            <person name="Sun Q."/>
            <person name="Ohkuma M."/>
        </authorList>
    </citation>
    <scope>NUCLEOTIDE SEQUENCE</scope>
    <source>
        <strain evidence="3">JCM 3090</strain>
    </source>
</reference>
<evidence type="ECO:0000313" key="3">
    <source>
        <dbReference type="EMBL" id="GGJ74524.1"/>
    </source>
</evidence>
<proteinExistence type="predicted"/>
<feature type="region of interest" description="Disordered" evidence="1">
    <location>
        <begin position="1"/>
        <end position="28"/>
    </location>
</feature>
<keyword evidence="2" id="KW-0812">Transmembrane</keyword>
<dbReference type="Proteomes" id="UP000649739">
    <property type="component" value="Unassembled WGS sequence"/>
</dbReference>
<keyword evidence="2" id="KW-0472">Membrane</keyword>
<gene>
    <name evidence="3" type="ORF">GCM10010123_00660</name>
</gene>
<keyword evidence="2" id="KW-1133">Transmembrane helix</keyword>
<sequence>MSVAPGQPDPPAPPPGPGVTPPFPAPPTEGRSTRLWVGLLSGGLVALLCCGGGLSACVGLAVVGTKAVNEHAAAAVRDYLDDVRAGRYREAYDELCPEARERESLADYTARVRGEPGLRAYVLRDAELGPASVRVPVDVTYADGTGGTWRVGMEQDRRTGKLEVCAIDR</sequence>
<reference evidence="3" key="1">
    <citation type="journal article" date="2014" name="Int. J. Syst. Evol. Microbiol.">
        <title>Complete genome sequence of Corynebacterium casei LMG S-19264T (=DSM 44701T), isolated from a smear-ripened cheese.</title>
        <authorList>
            <consortium name="US DOE Joint Genome Institute (JGI-PGF)"/>
            <person name="Walter F."/>
            <person name="Albersmeier A."/>
            <person name="Kalinowski J."/>
            <person name="Ruckert C."/>
        </authorList>
    </citation>
    <scope>NUCLEOTIDE SEQUENCE</scope>
    <source>
        <strain evidence="3">JCM 3090</strain>
    </source>
</reference>
<organism evidence="3 4">
    <name type="scientific">Pilimelia anulata</name>
    <dbReference type="NCBI Taxonomy" id="53371"/>
    <lineage>
        <taxon>Bacteria</taxon>
        <taxon>Bacillati</taxon>
        <taxon>Actinomycetota</taxon>
        <taxon>Actinomycetes</taxon>
        <taxon>Micromonosporales</taxon>
        <taxon>Micromonosporaceae</taxon>
        <taxon>Pilimelia</taxon>
    </lineage>
</organism>
<evidence type="ECO:0000256" key="2">
    <source>
        <dbReference type="SAM" id="Phobius"/>
    </source>
</evidence>
<feature type="compositionally biased region" description="Pro residues" evidence="1">
    <location>
        <begin position="7"/>
        <end position="27"/>
    </location>
</feature>